<keyword evidence="5" id="KW-1185">Reference proteome</keyword>
<keyword evidence="2" id="KW-0175">Coiled coil</keyword>
<feature type="compositionally biased region" description="Low complexity" evidence="3">
    <location>
        <begin position="1200"/>
        <end position="1213"/>
    </location>
</feature>
<dbReference type="PROSITE" id="PS00141">
    <property type="entry name" value="ASP_PROTEASE"/>
    <property type="match status" value="1"/>
</dbReference>
<feature type="compositionally biased region" description="Low complexity" evidence="3">
    <location>
        <begin position="965"/>
        <end position="978"/>
    </location>
</feature>
<dbReference type="OrthoDB" id="5535068at2759"/>
<feature type="compositionally biased region" description="Pro residues" evidence="3">
    <location>
        <begin position="677"/>
        <end position="688"/>
    </location>
</feature>
<feature type="region of interest" description="Disordered" evidence="3">
    <location>
        <begin position="1150"/>
        <end position="1240"/>
    </location>
</feature>
<evidence type="ECO:0000256" key="3">
    <source>
        <dbReference type="SAM" id="MobiDB-lite"/>
    </source>
</evidence>
<protein>
    <submittedName>
        <fullName evidence="4">Uncharacterized protein</fullName>
    </submittedName>
</protein>
<feature type="region of interest" description="Disordered" evidence="3">
    <location>
        <begin position="414"/>
        <end position="450"/>
    </location>
</feature>
<evidence type="ECO:0000313" key="5">
    <source>
        <dbReference type="Proteomes" id="UP000027222"/>
    </source>
</evidence>
<dbReference type="InterPro" id="IPR021109">
    <property type="entry name" value="Peptidase_aspartic_dom_sf"/>
</dbReference>
<evidence type="ECO:0000313" key="4">
    <source>
        <dbReference type="EMBL" id="KDR82301.1"/>
    </source>
</evidence>
<dbReference type="CDD" id="cd00303">
    <property type="entry name" value="retropepsin_like"/>
    <property type="match status" value="1"/>
</dbReference>
<keyword evidence="1" id="KW-0378">Hydrolase</keyword>
<name>A0A067TGL6_GALM3</name>
<proteinExistence type="predicted"/>
<keyword evidence="1" id="KW-0645">Protease</keyword>
<organism evidence="4 5">
    <name type="scientific">Galerina marginata (strain CBS 339.88)</name>
    <dbReference type="NCBI Taxonomy" id="685588"/>
    <lineage>
        <taxon>Eukaryota</taxon>
        <taxon>Fungi</taxon>
        <taxon>Dikarya</taxon>
        <taxon>Basidiomycota</taxon>
        <taxon>Agaricomycotina</taxon>
        <taxon>Agaricomycetes</taxon>
        <taxon>Agaricomycetidae</taxon>
        <taxon>Agaricales</taxon>
        <taxon>Agaricineae</taxon>
        <taxon>Strophariaceae</taxon>
        <taxon>Galerina</taxon>
    </lineage>
</organism>
<dbReference type="SUPFAM" id="SSF50630">
    <property type="entry name" value="Acid proteases"/>
    <property type="match status" value="1"/>
</dbReference>
<feature type="region of interest" description="Disordered" evidence="3">
    <location>
        <begin position="929"/>
        <end position="950"/>
    </location>
</feature>
<dbReference type="GO" id="GO:0006508">
    <property type="term" value="P:proteolysis"/>
    <property type="evidence" value="ECO:0007669"/>
    <property type="project" value="InterPro"/>
</dbReference>
<dbReference type="STRING" id="685588.A0A067TGL6"/>
<feature type="compositionally biased region" description="Acidic residues" evidence="3">
    <location>
        <begin position="620"/>
        <end position="629"/>
    </location>
</feature>
<sequence length="1447" mass="160833">MPMDVDNEPTPARISRTLPKDIPPHMPANKENAGRGLARQSKISREIDTREVVKEILDTQITIPIRKIIGSSREIATDLQDILKFKNSKPPLALTSISPTPLPIVANAEPIPDRRPLPEGRLIRINLQHGDKSVKAIIDTGSELSLVRCGVADRLQLPVDVTRHTLVNDANRGQSKLTGLAERVRLQCGRITTIGDIWVGGENLPFDLLLGRPWQRENLVSIDEQPSGSFIVFKDPTTGKSRFKIYVGEETCTSQVTNQHFLEAGQLTGIQSYALVSEGPPEINSLIFEASITGEELKIQELDNIEALRIAISESFNFSEVRTVPRPIQESEITLARTPSNTPASAQEINRNILVDSWPFDMDQSAPQGDPSALSTDPSAKLNGPTTRSLDMSAELIDQSSDWEGIPLSERIKHFLPNSDDNKPPEINSENHEATKTKGEDSDSDKENIPPIKPIFSTLNLSAKSGEKGLEGLEKAAEKAQNNEDEINRVLAERDKKPRGERKPLGTLLFREISTIRKGMPVTRVPETQPPLRLSLSSPSEPLCPAAMTVSSAHARIVSLDRNPEDPTDVAACLDFPGAVLTFYRDGEFITAEGKHHGCFHFKASDPRVFDMTGRMLISDDESDQESEIELPAAAPVQPPADDLRLLATAAATESDRATSNSENATSEPESSNAPRPFLPSPTPPPSPRDLIYIPSVEPRYAQAINAPTRGTALDSEDETPPPRIYATLENLTHFTTPLPPVYIWQWIAGQRMLPDLDTLQPLDLLNEPKFIYFSVPERHVLTIAVRFLYRGLKMANDVVPRNLLVGGYVEGHILDRGNWLRWVCIRIPLMEYLFWLAASFWPQSVFGRFRELDPKRPGASKAEELLAYYPAIPTAQTTDTHDLRSPEYLLHDSQQDSLATNRPTTDANDIPQATDIIAQPSIVLTIPPAAQEYEPRPAVESPPRPLRRMGAYSNLQDYYVSDWTTLTPSTNTDSSSSDADDEYDGELEYPMSPVQLPLRGFERLSTRDADSETDADTLNTEDAQSMGPKVSTDDINTNLAPTDNNLHDQLDDDDDMYARYSSPPPVIRSVPETPVAFRRRHPAQSPYPADAARIGRFRPLLEAVSRHLGILSPSEVFTAHDDPAAAIRNDEEPAEVPMEVIATPEVNASSATEAADAHDVDSDGSCSDCSMPGLRPVTSTSSLATTISDSEDSMPGLETASSTSLAPSSTQAVYHISRRSSPTEHPQATSQSYSPSSSDIKYYPADSPYCRRVHARFARYLAVTARLFSFYTGITFGERRSPRNPTALRYVLSIDDFHTHFKDYPTYEDLEQLVARGPAGETNRWQAHLPGLVEFRKTISVTLCLADELVATYAYDDGLRSYVSEHKILIWQGSLFEHPLLHPFEHQYLHTLQQFLHDFDYHREYAQIDSMLIKAFQEQEDLSKLNTHILKRIADPETFFGLEETH</sequence>
<feature type="compositionally biased region" description="Basic and acidic residues" evidence="3">
    <location>
        <begin position="420"/>
        <end position="448"/>
    </location>
</feature>
<feature type="compositionally biased region" description="Polar residues" evidence="3">
    <location>
        <begin position="658"/>
        <end position="674"/>
    </location>
</feature>
<dbReference type="GO" id="GO:0004190">
    <property type="term" value="F:aspartic-type endopeptidase activity"/>
    <property type="evidence" value="ECO:0007669"/>
    <property type="project" value="UniProtKB-KW"/>
</dbReference>
<evidence type="ECO:0000256" key="1">
    <source>
        <dbReference type="ARBA" id="ARBA00022750"/>
    </source>
</evidence>
<dbReference type="Proteomes" id="UP000027222">
    <property type="component" value="Unassembled WGS sequence"/>
</dbReference>
<dbReference type="InterPro" id="IPR001969">
    <property type="entry name" value="Aspartic_peptidase_AS"/>
</dbReference>
<feature type="compositionally biased region" description="Polar residues" evidence="3">
    <location>
        <begin position="373"/>
        <end position="387"/>
    </location>
</feature>
<gene>
    <name evidence="4" type="ORF">GALMADRAFT_133945</name>
</gene>
<feature type="region of interest" description="Disordered" evidence="3">
    <location>
        <begin position="965"/>
        <end position="987"/>
    </location>
</feature>
<accession>A0A067TGL6</accession>
<keyword evidence="1" id="KW-0064">Aspartyl protease</keyword>
<feature type="compositionally biased region" description="Polar residues" evidence="3">
    <location>
        <begin position="1220"/>
        <end position="1230"/>
    </location>
</feature>
<feature type="region of interest" description="Disordered" evidence="3">
    <location>
        <begin position="1"/>
        <end position="40"/>
    </location>
</feature>
<feature type="region of interest" description="Disordered" evidence="3">
    <location>
        <begin position="360"/>
        <end position="387"/>
    </location>
</feature>
<evidence type="ECO:0000256" key="2">
    <source>
        <dbReference type="SAM" id="Coils"/>
    </source>
</evidence>
<feature type="region of interest" description="Disordered" evidence="3">
    <location>
        <begin position="1007"/>
        <end position="1036"/>
    </location>
</feature>
<feature type="region of interest" description="Disordered" evidence="3">
    <location>
        <begin position="620"/>
        <end position="692"/>
    </location>
</feature>
<dbReference type="EMBL" id="KL142369">
    <property type="protein sequence ID" value="KDR82301.1"/>
    <property type="molecule type" value="Genomic_DNA"/>
</dbReference>
<dbReference type="Gene3D" id="2.40.70.10">
    <property type="entry name" value="Acid Proteases"/>
    <property type="match status" value="1"/>
</dbReference>
<dbReference type="HOGENOM" id="CLU_251524_0_0_1"/>
<reference evidence="5" key="1">
    <citation type="journal article" date="2014" name="Proc. Natl. Acad. Sci. U.S.A.">
        <title>Extensive sampling of basidiomycete genomes demonstrates inadequacy of the white-rot/brown-rot paradigm for wood decay fungi.</title>
        <authorList>
            <person name="Riley R."/>
            <person name="Salamov A.A."/>
            <person name="Brown D.W."/>
            <person name="Nagy L.G."/>
            <person name="Floudas D."/>
            <person name="Held B.W."/>
            <person name="Levasseur A."/>
            <person name="Lombard V."/>
            <person name="Morin E."/>
            <person name="Otillar R."/>
            <person name="Lindquist E.A."/>
            <person name="Sun H."/>
            <person name="LaButti K.M."/>
            <person name="Schmutz J."/>
            <person name="Jabbour D."/>
            <person name="Luo H."/>
            <person name="Baker S.E."/>
            <person name="Pisabarro A.G."/>
            <person name="Walton J.D."/>
            <person name="Blanchette R.A."/>
            <person name="Henrissat B."/>
            <person name="Martin F."/>
            <person name="Cullen D."/>
            <person name="Hibbett D.S."/>
            <person name="Grigoriev I.V."/>
        </authorList>
    </citation>
    <scope>NUCLEOTIDE SEQUENCE [LARGE SCALE GENOMIC DNA]</scope>
    <source>
        <strain evidence="5">CBS 339.88</strain>
    </source>
</reference>
<feature type="coiled-coil region" evidence="2">
    <location>
        <begin position="463"/>
        <end position="493"/>
    </location>
</feature>
<feature type="compositionally biased region" description="Polar residues" evidence="3">
    <location>
        <begin position="1178"/>
        <end position="1189"/>
    </location>
</feature>